<feature type="region of interest" description="Disordered" evidence="1">
    <location>
        <begin position="1"/>
        <end position="26"/>
    </location>
</feature>
<keyword evidence="2" id="KW-1185">Reference proteome</keyword>
<feature type="region of interest" description="Disordered" evidence="1">
    <location>
        <begin position="1039"/>
        <end position="1074"/>
    </location>
</feature>
<accession>A0A6P4HYW6</accession>
<organism evidence="2 3">
    <name type="scientific">Drosophila kikkawai</name>
    <name type="common">Fruit fly</name>
    <dbReference type="NCBI Taxonomy" id="30033"/>
    <lineage>
        <taxon>Eukaryota</taxon>
        <taxon>Metazoa</taxon>
        <taxon>Ecdysozoa</taxon>
        <taxon>Arthropoda</taxon>
        <taxon>Hexapoda</taxon>
        <taxon>Insecta</taxon>
        <taxon>Pterygota</taxon>
        <taxon>Neoptera</taxon>
        <taxon>Endopterygota</taxon>
        <taxon>Diptera</taxon>
        <taxon>Brachycera</taxon>
        <taxon>Muscomorpha</taxon>
        <taxon>Ephydroidea</taxon>
        <taxon>Drosophilidae</taxon>
        <taxon>Drosophila</taxon>
        <taxon>Sophophora</taxon>
    </lineage>
</organism>
<feature type="compositionally biased region" description="Pro residues" evidence="1">
    <location>
        <begin position="985"/>
        <end position="994"/>
    </location>
</feature>
<feature type="region of interest" description="Disordered" evidence="1">
    <location>
        <begin position="439"/>
        <end position="476"/>
    </location>
</feature>
<feature type="compositionally biased region" description="Low complexity" evidence="1">
    <location>
        <begin position="944"/>
        <end position="953"/>
    </location>
</feature>
<feature type="region of interest" description="Disordered" evidence="1">
    <location>
        <begin position="593"/>
        <end position="643"/>
    </location>
</feature>
<feature type="compositionally biased region" description="Polar residues" evidence="1">
    <location>
        <begin position="954"/>
        <end position="966"/>
    </location>
</feature>
<dbReference type="RefSeq" id="XP_017021622.1">
    <property type="nucleotide sequence ID" value="XM_017166133.3"/>
</dbReference>
<feature type="compositionally biased region" description="Basic and acidic residues" evidence="1">
    <location>
        <begin position="888"/>
        <end position="897"/>
    </location>
</feature>
<feature type="compositionally biased region" description="Low complexity" evidence="1">
    <location>
        <begin position="1327"/>
        <end position="1336"/>
    </location>
</feature>
<gene>
    <name evidence="3" type="primary">unc</name>
</gene>
<feature type="region of interest" description="Disordered" evidence="1">
    <location>
        <begin position="1218"/>
        <end position="1250"/>
    </location>
</feature>
<dbReference type="Proteomes" id="UP001652661">
    <property type="component" value="Chromosome X"/>
</dbReference>
<evidence type="ECO:0000313" key="2">
    <source>
        <dbReference type="Proteomes" id="UP001652661"/>
    </source>
</evidence>
<reference evidence="3" key="1">
    <citation type="submission" date="2025-08" db="UniProtKB">
        <authorList>
            <consortium name="RefSeq"/>
        </authorList>
    </citation>
    <scope>IDENTIFICATION</scope>
    <source>
        <strain evidence="3">14028-0561.14</strain>
        <tissue evidence="3">Whole fly</tissue>
    </source>
</reference>
<feature type="compositionally biased region" description="Basic and acidic residues" evidence="1">
    <location>
        <begin position="327"/>
        <end position="346"/>
    </location>
</feature>
<feature type="region of interest" description="Disordered" evidence="1">
    <location>
        <begin position="1271"/>
        <end position="1345"/>
    </location>
</feature>
<protein>
    <submittedName>
        <fullName evidence="3">Uncharacterized protein unc</fullName>
    </submittedName>
</protein>
<dbReference type="Pfam" id="PF16045">
    <property type="entry name" value="LisH_2"/>
    <property type="match status" value="1"/>
</dbReference>
<feature type="region of interest" description="Disordered" evidence="1">
    <location>
        <begin position="1087"/>
        <end position="1106"/>
    </location>
</feature>
<feature type="compositionally biased region" description="Basic and acidic residues" evidence="1">
    <location>
        <begin position="593"/>
        <end position="613"/>
    </location>
</feature>
<proteinExistence type="predicted"/>
<feature type="region of interest" description="Disordered" evidence="1">
    <location>
        <begin position="327"/>
        <end position="351"/>
    </location>
</feature>
<feature type="compositionally biased region" description="Polar residues" evidence="1">
    <location>
        <begin position="1241"/>
        <end position="1250"/>
    </location>
</feature>
<feature type="compositionally biased region" description="Basic and acidic residues" evidence="1">
    <location>
        <begin position="1087"/>
        <end position="1097"/>
    </location>
</feature>
<feature type="compositionally biased region" description="Low complexity" evidence="1">
    <location>
        <begin position="1220"/>
        <end position="1236"/>
    </location>
</feature>
<feature type="compositionally biased region" description="Polar residues" evidence="1">
    <location>
        <begin position="1"/>
        <end position="15"/>
    </location>
</feature>
<evidence type="ECO:0000256" key="1">
    <source>
        <dbReference type="SAM" id="MobiDB-lite"/>
    </source>
</evidence>
<feature type="region of interest" description="Disordered" evidence="1">
    <location>
        <begin position="80"/>
        <end position="140"/>
    </location>
</feature>
<feature type="compositionally biased region" description="Basic and acidic residues" evidence="1">
    <location>
        <begin position="864"/>
        <end position="873"/>
    </location>
</feature>
<dbReference type="InterPro" id="IPR006594">
    <property type="entry name" value="LisH"/>
</dbReference>
<evidence type="ECO:0000313" key="3">
    <source>
        <dbReference type="RefSeq" id="XP_017021622.1"/>
    </source>
</evidence>
<feature type="compositionally biased region" description="Basic and acidic residues" evidence="1">
    <location>
        <begin position="131"/>
        <end position="140"/>
    </location>
</feature>
<feature type="region of interest" description="Disordered" evidence="1">
    <location>
        <begin position="863"/>
        <end position="1023"/>
    </location>
</feature>
<name>A0A6P4HYW6_DROKI</name>
<dbReference type="OrthoDB" id="206339at2759"/>
<sequence>MKTRQLQSTQTSCRSKQWVPPGAGIPCERERKHEMAAREREEQVKRDRAIAAAAAAAQRVRQHRMISTDRYQPSNRGRMAAGALKAGRQGAGPNKVYGVSGRAAKGGTSETQRKAEPGDQESSVNAQPPLSKRDFGPSEAKTDRLRIQLEELTQLPEQQFEQGFRQWLDQEGIAREMHSHLRAELINCFNNTALGQLLNKAAGLQMAQSHALLTSPLAMALPTLVAEFLHSQNCHFTLSVFCSEMPHRHTLPKFENRPEFRFRTDELQQVLSAVLGGGDQELQPDPEFNRLVEGHYEEDLAGQTQSLLMALMRSLVEIRRLAIAREEQEGEKEKERVKEQERKGVKPVDCSSQTEPAACLEARPGVDTSRLYQTEEQELILGADGRSVFVGPRVSQALHAVEQQMADLMKNLRQLTKSCAPPVEVISEESFEQLIKRELRERDRQTKAGKTFNPSEPLIKLPEKPPKKKAKTSKDDEVVNSELGPIILPAGDVELPHLLPLHPEQFSSLAVIRQSLDNAQKKTRQPQSRMFVSVQRMETLMTDVCGCVQLLGNVLNLSMEQEHAVGQQKGFRDGYLEGFGHGHFMGLQEGRLREQHDRTKNQKETSTQVREHVPTVSKATQTSRRKLAAKKHMESQTDAKSMGDASIQVNVDVKAPPKSYDKWIHEMLHSASGQMFLNRVEISLNKALKLQKQRLDELYLVKLRHQAEMLKLSRRQISWRTLCRRVERDSQLSAETQDLVQKIFRLLEHYETHHHMLVEKIQQTEIAAEQATCIVPLWTGQERTPAVEASASAILPSSSSALTSKPVKLEVNPHPSNSNVKPHPYLGLAYPFQLVTVAPPSGIQVSTGYIPVDPRLAAHCRHYRNSDSSDRGPETGVGPARKSILPRTDVDGTKDLPKTLPSPVPSNHPSGDEAHGSPPVSLARVDPVPAKVSAPKEAPSMATVPSVPVSGSSQQLKESPHESTPTPVSPPLKPSVHDVATNTIEPPPPPPPQPILSLGQSSQGPSFEEALLSAKNRMKQLEEESDLLEQSFISYLEKSKANTPIPGGNQKSHKEPLKPRRIPSVSQHEQLDRTLDSFMERHRRTRLQENEALREGELQNQPPRLDSKLSSPLWLSELEEGHDHDKYHFTNAISEARKKLLDEIGLEKKVAEMEHLEQEKNLQQPEQLQPSMDWIPAEMPKVLSVVKPTELFDITPSQSSSNDEMRLLLRRAKDALGLRSPNPLLDSSSDSSNLEDPSLRVNRSPSQKLQQSMAKMELLFGGPLVSSKAKSFDQKSSKLNKPAVRPLSAPTTGAENVRLVPPRPHTAPTLYPIQESQPPPNLQLDISTSTSTSQSSLPGKRSAGGSFEELVASAVMGPDTTPEVSYSQEFWKRMNL</sequence>